<dbReference type="GeneID" id="301042220"/>
<proteinExistence type="predicted"/>
<dbReference type="Proteomes" id="UP000294239">
    <property type="component" value="Unassembled WGS sequence"/>
</dbReference>
<gene>
    <name evidence="1" type="ORF">EYC79_13620</name>
</gene>
<comment type="caution">
    <text evidence="1">The sequence shown here is derived from an EMBL/GenBank/DDBJ whole genome shotgun (WGS) entry which is preliminary data.</text>
</comment>
<organism evidence="1 2">
    <name type="scientific">Agrobacterium cavarae</name>
    <dbReference type="NCBI Taxonomy" id="2528239"/>
    <lineage>
        <taxon>Bacteria</taxon>
        <taxon>Pseudomonadati</taxon>
        <taxon>Pseudomonadota</taxon>
        <taxon>Alphaproteobacteria</taxon>
        <taxon>Hyphomicrobiales</taxon>
        <taxon>Rhizobiaceae</taxon>
        <taxon>Rhizobium/Agrobacterium group</taxon>
        <taxon>Agrobacterium</taxon>
    </lineage>
</organism>
<name>A0ABY1Y5R0_9HYPH</name>
<dbReference type="EMBL" id="SISF01000031">
    <property type="protein sequence ID" value="TBN11310.1"/>
    <property type="molecule type" value="Genomic_DNA"/>
</dbReference>
<evidence type="ECO:0000313" key="1">
    <source>
        <dbReference type="EMBL" id="TBN11310.1"/>
    </source>
</evidence>
<keyword evidence="2" id="KW-1185">Reference proteome</keyword>
<reference evidence="1 2" key="1">
    <citation type="submission" date="2019-02" db="EMBL/GenBank/DDBJ databases">
        <title>Current taxonomic status of genus Agrobacterium and description of Agrobacterium cavarae sp. nov. isolated from maize roots.</title>
        <authorList>
            <person name="Flores-Felix J.D."/>
            <person name="Menendez E."/>
            <person name="Ramirez-Bahena M.H."/>
            <person name="Garcia-Fraile P."/>
            <person name="Velazquez E."/>
        </authorList>
    </citation>
    <scope>NUCLEOTIDE SEQUENCE [LARGE SCALE GENOMIC DNA]</scope>
    <source>
        <strain evidence="1 2">RZME10</strain>
    </source>
</reference>
<evidence type="ECO:0000313" key="2">
    <source>
        <dbReference type="Proteomes" id="UP000294239"/>
    </source>
</evidence>
<accession>A0ABY1Y5R0</accession>
<sequence length="148" mass="16667">MTTLRVYDLNQHVLALDLKDLLRLLAPRSLQGRWVVSTVKSSTSGHEWFEATGEGGEQLERLAQDDVQLSGFDLAALAEKTLQVIWGEFVGLEPTRSDKRWVIIRAVDSTFYEIDSDDEAVLNKISSTYKDVRTAEAPIESWPLVSDE</sequence>
<dbReference type="RefSeq" id="WP_130978346.1">
    <property type="nucleotide sequence ID" value="NZ_SISF01000031.1"/>
</dbReference>
<protein>
    <submittedName>
        <fullName evidence="1">Uncharacterized protein</fullName>
    </submittedName>
</protein>